<evidence type="ECO:0000313" key="2">
    <source>
        <dbReference type="Proteomes" id="UP001266305"/>
    </source>
</evidence>
<sequence>MAELSDLEKLPIEIFPEIAWQLQSVRLVVTEKQSEKPQRRGNYLQVAKLNKRISFSTLQWCGTVKRQHIQVTQEKPNPECSLRPHSPAFL</sequence>
<accession>A0ABQ9VDZ5</accession>
<proteinExistence type="predicted"/>
<comment type="caution">
    <text evidence="1">The sequence shown here is derived from an EMBL/GenBank/DDBJ whole genome shotgun (WGS) entry which is preliminary data.</text>
</comment>
<protein>
    <submittedName>
        <fullName evidence="1">Uncharacterized protein</fullName>
    </submittedName>
</protein>
<dbReference type="EMBL" id="JASSZA010000006">
    <property type="protein sequence ID" value="KAK2107563.1"/>
    <property type="molecule type" value="Genomic_DNA"/>
</dbReference>
<dbReference type="Proteomes" id="UP001266305">
    <property type="component" value="Unassembled WGS sequence"/>
</dbReference>
<evidence type="ECO:0000313" key="1">
    <source>
        <dbReference type="EMBL" id="KAK2107563.1"/>
    </source>
</evidence>
<organism evidence="1 2">
    <name type="scientific">Saguinus oedipus</name>
    <name type="common">Cotton-top tamarin</name>
    <name type="synonym">Oedipomidas oedipus</name>
    <dbReference type="NCBI Taxonomy" id="9490"/>
    <lineage>
        <taxon>Eukaryota</taxon>
        <taxon>Metazoa</taxon>
        <taxon>Chordata</taxon>
        <taxon>Craniata</taxon>
        <taxon>Vertebrata</taxon>
        <taxon>Euteleostomi</taxon>
        <taxon>Mammalia</taxon>
        <taxon>Eutheria</taxon>
        <taxon>Euarchontoglires</taxon>
        <taxon>Primates</taxon>
        <taxon>Haplorrhini</taxon>
        <taxon>Platyrrhini</taxon>
        <taxon>Cebidae</taxon>
        <taxon>Callitrichinae</taxon>
        <taxon>Saguinus</taxon>
    </lineage>
</organism>
<reference evidence="1 2" key="1">
    <citation type="submission" date="2023-05" db="EMBL/GenBank/DDBJ databases">
        <title>B98-5 Cell Line De Novo Hybrid Assembly: An Optical Mapping Approach.</title>
        <authorList>
            <person name="Kananen K."/>
            <person name="Auerbach J.A."/>
            <person name="Kautto E."/>
            <person name="Blachly J.S."/>
        </authorList>
    </citation>
    <scope>NUCLEOTIDE SEQUENCE [LARGE SCALE GENOMIC DNA]</scope>
    <source>
        <strain evidence="1">B95-8</strain>
        <tissue evidence="1">Cell line</tissue>
    </source>
</reference>
<name>A0ABQ9VDZ5_SAGOE</name>
<gene>
    <name evidence="1" type="ORF">P7K49_012728</name>
</gene>
<keyword evidence="2" id="KW-1185">Reference proteome</keyword>